<keyword evidence="2" id="KW-1185">Reference proteome</keyword>
<protein>
    <submittedName>
        <fullName evidence="1">Uncharacterized protein</fullName>
    </submittedName>
</protein>
<dbReference type="AlphaFoldDB" id="A0A540N6E6"/>
<organism evidence="1 2">
    <name type="scientific">Malus baccata</name>
    <name type="common">Siberian crab apple</name>
    <name type="synonym">Pyrus baccata</name>
    <dbReference type="NCBI Taxonomy" id="106549"/>
    <lineage>
        <taxon>Eukaryota</taxon>
        <taxon>Viridiplantae</taxon>
        <taxon>Streptophyta</taxon>
        <taxon>Embryophyta</taxon>
        <taxon>Tracheophyta</taxon>
        <taxon>Spermatophyta</taxon>
        <taxon>Magnoliopsida</taxon>
        <taxon>eudicotyledons</taxon>
        <taxon>Gunneridae</taxon>
        <taxon>Pentapetalae</taxon>
        <taxon>rosids</taxon>
        <taxon>fabids</taxon>
        <taxon>Rosales</taxon>
        <taxon>Rosaceae</taxon>
        <taxon>Amygdaloideae</taxon>
        <taxon>Maleae</taxon>
        <taxon>Malus</taxon>
    </lineage>
</organism>
<dbReference type="Proteomes" id="UP000315295">
    <property type="component" value="Unassembled WGS sequence"/>
</dbReference>
<accession>A0A540N6E6</accession>
<comment type="caution">
    <text evidence="1">The sequence shown here is derived from an EMBL/GenBank/DDBJ whole genome shotgun (WGS) entry which is preliminary data.</text>
</comment>
<name>A0A540N6E6_MALBA</name>
<sequence length="90" mass="10066">MIEITIDLSDVEGQKPINDLRNTQPYRQPKTNLPRAINNVHAAVAATVVNPPGPSPVINSNNHNCNIESMNFGYHEENCFLAMFSPRKHI</sequence>
<evidence type="ECO:0000313" key="1">
    <source>
        <dbReference type="EMBL" id="TQE06070.1"/>
    </source>
</evidence>
<proteinExistence type="predicted"/>
<dbReference type="EMBL" id="VIEB01000111">
    <property type="protein sequence ID" value="TQE06070.1"/>
    <property type="molecule type" value="Genomic_DNA"/>
</dbReference>
<evidence type="ECO:0000313" key="2">
    <source>
        <dbReference type="Proteomes" id="UP000315295"/>
    </source>
</evidence>
<gene>
    <name evidence="1" type="ORF">C1H46_008380</name>
</gene>
<reference evidence="1 2" key="1">
    <citation type="journal article" date="2019" name="G3 (Bethesda)">
        <title>Sequencing of a Wild Apple (Malus baccata) Genome Unravels the Differences Between Cultivated and Wild Apple Species Regarding Disease Resistance and Cold Tolerance.</title>
        <authorList>
            <person name="Chen X."/>
        </authorList>
    </citation>
    <scope>NUCLEOTIDE SEQUENCE [LARGE SCALE GENOMIC DNA]</scope>
    <source>
        <strain evidence="2">cv. Shandingzi</strain>
        <tissue evidence="1">Leaves</tissue>
    </source>
</reference>